<evidence type="ECO:0000313" key="2">
    <source>
        <dbReference type="EMBL" id="CAB3762831.1"/>
    </source>
</evidence>
<proteinExistence type="predicted"/>
<dbReference type="AlphaFoldDB" id="A0A6J5EBV6"/>
<dbReference type="InterPro" id="IPR002711">
    <property type="entry name" value="HNH"/>
</dbReference>
<accession>A0A6J5EBV6</accession>
<evidence type="ECO:0000259" key="1">
    <source>
        <dbReference type="SMART" id="SM00507"/>
    </source>
</evidence>
<dbReference type="Proteomes" id="UP000494135">
    <property type="component" value="Unassembled WGS sequence"/>
</dbReference>
<dbReference type="GO" id="GO:0003676">
    <property type="term" value="F:nucleic acid binding"/>
    <property type="evidence" value="ECO:0007669"/>
    <property type="project" value="InterPro"/>
</dbReference>
<dbReference type="Pfam" id="PF01844">
    <property type="entry name" value="HNH"/>
    <property type="match status" value="1"/>
</dbReference>
<name>A0A6J5EBV6_9BURK</name>
<protein>
    <recommendedName>
        <fullName evidence="1">HNH nuclease domain-containing protein</fullName>
    </recommendedName>
</protein>
<dbReference type="InterPro" id="IPR003615">
    <property type="entry name" value="HNH_nuc"/>
</dbReference>
<dbReference type="Gene3D" id="1.10.30.50">
    <property type="match status" value="1"/>
</dbReference>
<evidence type="ECO:0000313" key="3">
    <source>
        <dbReference type="Proteomes" id="UP000494135"/>
    </source>
</evidence>
<dbReference type="SMART" id="SM00507">
    <property type="entry name" value="HNHc"/>
    <property type="match status" value="1"/>
</dbReference>
<feature type="domain" description="HNH nuclease" evidence="1">
    <location>
        <begin position="94"/>
        <end position="147"/>
    </location>
</feature>
<dbReference type="OrthoDB" id="9816185at2"/>
<gene>
    <name evidence="2" type="ORF">LMG29660_04584</name>
</gene>
<dbReference type="GO" id="GO:0004519">
    <property type="term" value="F:endonuclease activity"/>
    <property type="evidence" value="ECO:0007669"/>
    <property type="project" value="InterPro"/>
</dbReference>
<sequence length="291" mass="32795">MKRLPTPAFDDLELFDACIGEMDEAAENTFTKNRPHIQAAANDFRAQSVARTWCHLPRSRHGHREDLIAGDLSKGELMDLYDKGVVKSNGRPRDIYDKLLVAAQRRCPYCAEIGTARTLDHYLPKARFPALSVLPSNLIPACRDCNTDAGAGFPTSLHLQPIHPYLDNDCFFVERWVRAKVVRCDPVVITFFASPPVHWSAVDQQRATQHFVDCGLSDRFSNQVAGELAPLIQQRKSSLSVFSSAQFEAHLRVIADNDNLLLNGWKRTMYLALCESKWFCSADFNGDWLGQ</sequence>
<dbReference type="RefSeq" id="WP_133059206.1">
    <property type="nucleotide sequence ID" value="NZ_CADIKG010000012.1"/>
</dbReference>
<reference evidence="2 3" key="1">
    <citation type="submission" date="2020-04" db="EMBL/GenBank/DDBJ databases">
        <authorList>
            <person name="De Canck E."/>
        </authorList>
    </citation>
    <scope>NUCLEOTIDE SEQUENCE [LARGE SCALE GENOMIC DNA]</scope>
    <source>
        <strain evidence="2 3">LMG 29660</strain>
    </source>
</reference>
<dbReference type="EMBL" id="CADIKG010000012">
    <property type="protein sequence ID" value="CAB3762831.1"/>
    <property type="molecule type" value="Genomic_DNA"/>
</dbReference>
<organism evidence="2 3">
    <name type="scientific">Burkholderia puraquae</name>
    <dbReference type="NCBI Taxonomy" id="1904757"/>
    <lineage>
        <taxon>Bacteria</taxon>
        <taxon>Pseudomonadati</taxon>
        <taxon>Pseudomonadota</taxon>
        <taxon>Betaproteobacteria</taxon>
        <taxon>Burkholderiales</taxon>
        <taxon>Burkholderiaceae</taxon>
        <taxon>Burkholderia</taxon>
        <taxon>Burkholderia cepacia complex</taxon>
    </lineage>
</organism>
<dbReference type="GO" id="GO:0008270">
    <property type="term" value="F:zinc ion binding"/>
    <property type="evidence" value="ECO:0007669"/>
    <property type="project" value="InterPro"/>
</dbReference>
<dbReference type="CDD" id="cd00085">
    <property type="entry name" value="HNHc"/>
    <property type="match status" value="1"/>
</dbReference>